<name>A0A9E6XVH8_9ACTN</name>
<keyword evidence="3" id="KW-1185">Reference proteome</keyword>
<proteinExistence type="predicted"/>
<dbReference type="RefSeq" id="WP_259314848.1">
    <property type="nucleotide sequence ID" value="NZ_CP087164.1"/>
</dbReference>
<organism evidence="2 3">
    <name type="scientific">Capillimicrobium parvum</name>
    <dbReference type="NCBI Taxonomy" id="2884022"/>
    <lineage>
        <taxon>Bacteria</taxon>
        <taxon>Bacillati</taxon>
        <taxon>Actinomycetota</taxon>
        <taxon>Thermoleophilia</taxon>
        <taxon>Solirubrobacterales</taxon>
        <taxon>Capillimicrobiaceae</taxon>
        <taxon>Capillimicrobium</taxon>
    </lineage>
</organism>
<keyword evidence="1" id="KW-0472">Membrane</keyword>
<dbReference type="KEGG" id="sbae:DSM104329_01578"/>
<evidence type="ECO:0000313" key="2">
    <source>
        <dbReference type="EMBL" id="UGS35193.1"/>
    </source>
</evidence>
<reference evidence="2" key="1">
    <citation type="journal article" date="2022" name="Int. J. Syst. Evol. Microbiol.">
        <title>Pseudomonas aegrilactucae sp. nov. and Pseudomonas morbosilactucae sp. nov., pathogens causing bacterial rot of lettuce in Japan.</title>
        <authorList>
            <person name="Sawada H."/>
            <person name="Fujikawa T."/>
            <person name="Satou M."/>
        </authorList>
    </citation>
    <scope>NUCLEOTIDE SEQUENCE</scope>
    <source>
        <strain evidence="2">0166_1</strain>
    </source>
</reference>
<accession>A0A9E6XVH8</accession>
<gene>
    <name evidence="2" type="ORF">DSM104329_01578</name>
</gene>
<evidence type="ECO:0000256" key="1">
    <source>
        <dbReference type="SAM" id="Phobius"/>
    </source>
</evidence>
<evidence type="ECO:0008006" key="4">
    <source>
        <dbReference type="Google" id="ProtNLM"/>
    </source>
</evidence>
<dbReference type="AlphaFoldDB" id="A0A9E6XVH8"/>
<keyword evidence="1" id="KW-1133">Transmembrane helix</keyword>
<keyword evidence="1" id="KW-0812">Transmembrane</keyword>
<evidence type="ECO:0000313" key="3">
    <source>
        <dbReference type="Proteomes" id="UP001162834"/>
    </source>
</evidence>
<dbReference type="Proteomes" id="UP001162834">
    <property type="component" value="Chromosome"/>
</dbReference>
<protein>
    <recommendedName>
        <fullName evidence="4">Pilus assembly protein</fullName>
    </recommendedName>
</protein>
<sequence>MDPSGERGQASVELVAVLPLVVLLGLLCWQAVVAGQAVWLSGAAARAAARADALGDDPRAAARRVLPGALAAGVRAKGDGGGSVTVRVAIPAVVGGIELTAVTAKAHFASQTG</sequence>
<feature type="transmembrane region" description="Helical" evidence="1">
    <location>
        <begin position="20"/>
        <end position="40"/>
    </location>
</feature>
<dbReference type="EMBL" id="CP087164">
    <property type="protein sequence ID" value="UGS35193.1"/>
    <property type="molecule type" value="Genomic_DNA"/>
</dbReference>